<comment type="caution">
    <text evidence="2">The sequence shown here is derived from an EMBL/GenBank/DDBJ whole genome shotgun (WGS) entry which is preliminary data.</text>
</comment>
<accession>A0A2M8WK42</accession>
<feature type="signal peptide" evidence="1">
    <location>
        <begin position="1"/>
        <end position="23"/>
    </location>
</feature>
<evidence type="ECO:0000313" key="2">
    <source>
        <dbReference type="EMBL" id="PJI91291.1"/>
    </source>
</evidence>
<dbReference type="NCBIfam" id="NF041384">
    <property type="entry name" value="YHS_seleno_dom"/>
    <property type="match status" value="1"/>
</dbReference>
<keyword evidence="1" id="KW-0732">Signal</keyword>
<evidence type="ECO:0008006" key="4">
    <source>
        <dbReference type="Google" id="ProtNLM"/>
    </source>
</evidence>
<feature type="chain" id="PRO_5014773517" description="YHS domain-containing protein" evidence="1">
    <location>
        <begin position="24"/>
        <end position="150"/>
    </location>
</feature>
<sequence>MLNRRHFVGAALALPFVASPAVARSPCIFDTQGVAIHGIDPVSYFADGRPVPGTDDHRLRWRNAIWRFVSSETMAAFERTPHRYAPRYGGFCAVAMARGMLSETVPEAWAVRDGRLYLAQSAQVIAAWQSDPMRYIASADTNWAQAKCGQ</sequence>
<gene>
    <name evidence="2" type="ORF">BC777_0116</name>
</gene>
<proteinExistence type="predicted"/>
<reference evidence="2 3" key="1">
    <citation type="submission" date="2017-11" db="EMBL/GenBank/DDBJ databases">
        <title>Genomic Encyclopedia of Archaeal and Bacterial Type Strains, Phase II (KMG-II): From Individual Species to Whole Genera.</title>
        <authorList>
            <person name="Goeker M."/>
        </authorList>
    </citation>
    <scope>NUCLEOTIDE SEQUENCE [LARGE SCALE GENOMIC DNA]</scope>
    <source>
        <strain evidence="2 3">DSM 29128</strain>
    </source>
</reference>
<keyword evidence="3" id="KW-1185">Reference proteome</keyword>
<organism evidence="2 3">
    <name type="scientific">Yoonia maricola</name>
    <dbReference type="NCBI Taxonomy" id="420999"/>
    <lineage>
        <taxon>Bacteria</taxon>
        <taxon>Pseudomonadati</taxon>
        <taxon>Pseudomonadota</taxon>
        <taxon>Alphaproteobacteria</taxon>
        <taxon>Rhodobacterales</taxon>
        <taxon>Paracoccaceae</taxon>
        <taxon>Yoonia</taxon>
    </lineage>
</organism>
<dbReference type="Proteomes" id="UP000228531">
    <property type="component" value="Unassembled WGS sequence"/>
</dbReference>
<evidence type="ECO:0000256" key="1">
    <source>
        <dbReference type="SAM" id="SignalP"/>
    </source>
</evidence>
<evidence type="ECO:0000313" key="3">
    <source>
        <dbReference type="Proteomes" id="UP000228531"/>
    </source>
</evidence>
<name>A0A2M8WK42_9RHOB</name>
<protein>
    <recommendedName>
        <fullName evidence="4">YHS domain-containing protein</fullName>
    </recommendedName>
</protein>
<dbReference type="RefSeq" id="WP_100366231.1">
    <property type="nucleotide sequence ID" value="NZ_PGTY01000001.1"/>
</dbReference>
<dbReference type="EMBL" id="PGTY01000001">
    <property type="protein sequence ID" value="PJI91291.1"/>
    <property type="molecule type" value="Genomic_DNA"/>
</dbReference>
<dbReference type="AlphaFoldDB" id="A0A2M8WK42"/>
<dbReference type="OrthoDB" id="344729at2"/>